<dbReference type="OrthoDB" id="24039at2157"/>
<dbReference type="PANTHER" id="PTHR43032:SF2">
    <property type="entry name" value="BLL0505 PROTEIN"/>
    <property type="match status" value="1"/>
</dbReference>
<name>A0A4E0PVU1_9EURY</name>
<gene>
    <name evidence="2" type="ORF">CUN85_06520</name>
</gene>
<dbReference type="EMBL" id="PGGK01000005">
    <property type="protein sequence ID" value="TGC09478.1"/>
    <property type="molecule type" value="Genomic_DNA"/>
</dbReference>
<protein>
    <submittedName>
        <fullName evidence="2">Oxidoreductase</fullName>
    </submittedName>
</protein>
<comment type="caution">
    <text evidence="2">The sequence shown here is derived from an EMBL/GenBank/DDBJ whole genome shotgun (WGS) entry which is preliminary data.</text>
</comment>
<evidence type="ECO:0000313" key="3">
    <source>
        <dbReference type="Proteomes" id="UP000297295"/>
    </source>
</evidence>
<organism evidence="2 3">
    <name type="scientific">Methanolobus halotolerans</name>
    <dbReference type="NCBI Taxonomy" id="2052935"/>
    <lineage>
        <taxon>Archaea</taxon>
        <taxon>Methanobacteriati</taxon>
        <taxon>Methanobacteriota</taxon>
        <taxon>Stenosarchaea group</taxon>
        <taxon>Methanomicrobia</taxon>
        <taxon>Methanosarcinales</taxon>
        <taxon>Methanosarcinaceae</taxon>
        <taxon>Methanolobus</taxon>
    </lineage>
</organism>
<dbReference type="PANTHER" id="PTHR43032">
    <property type="entry name" value="PROTEIN-METHIONINE-SULFOXIDE REDUCTASE"/>
    <property type="match status" value="1"/>
</dbReference>
<dbReference type="PROSITE" id="PS51257">
    <property type="entry name" value="PROKAR_LIPOPROTEIN"/>
    <property type="match status" value="1"/>
</dbReference>
<dbReference type="InterPro" id="IPR036374">
    <property type="entry name" value="OxRdtase_Mopterin-bd_sf"/>
</dbReference>
<dbReference type="AlphaFoldDB" id="A0A4E0PVU1"/>
<evidence type="ECO:0000259" key="1">
    <source>
        <dbReference type="Pfam" id="PF00174"/>
    </source>
</evidence>
<dbReference type="SUPFAM" id="SSF56524">
    <property type="entry name" value="Oxidoreductase molybdopterin-binding domain"/>
    <property type="match status" value="1"/>
</dbReference>
<accession>A0A4E0PVU1</accession>
<dbReference type="InterPro" id="IPR000572">
    <property type="entry name" value="OxRdtase_Mopterin-bd_dom"/>
</dbReference>
<dbReference type="RefSeq" id="WP_135389516.1">
    <property type="nucleotide sequence ID" value="NZ_PGGK01000005.1"/>
</dbReference>
<keyword evidence="3" id="KW-1185">Reference proteome</keyword>
<evidence type="ECO:0000313" key="2">
    <source>
        <dbReference type="EMBL" id="TGC09478.1"/>
    </source>
</evidence>
<dbReference type="Proteomes" id="UP000297295">
    <property type="component" value="Unassembled WGS sequence"/>
</dbReference>
<reference evidence="2 3" key="1">
    <citation type="submission" date="2017-11" db="EMBL/GenBank/DDBJ databases">
        <title>Isolation and Characterization of Methanogenic Archaea from Saline Meromictic Lake at Siberia.</title>
        <authorList>
            <person name="Shen Y."/>
            <person name="Huang H.-H."/>
            <person name="Lai M.-C."/>
            <person name="Chen S.-C."/>
        </authorList>
    </citation>
    <scope>NUCLEOTIDE SEQUENCE [LARGE SCALE GENOMIC DNA]</scope>
    <source>
        <strain evidence="2 3">SY-01</strain>
    </source>
</reference>
<sequence>MSQKSKFLGTLIVLFIFPSCIFLSGCIYERDTQETYNTSLEATEYEGKQLTPISEQRNNAIEGTQYIDQDTYELQVYGMVNSSLDLSYEQLVNYPSTTRFTRLDCVEGWGFDAIWTGVPLSLIFEEAQVSDNATNVIFYCADGYSTSLELDYIVENDIMLAYKLNNVTLPPERGFPVQLVAEGKYGYKWAKWITAIELTDEPYEGYWERVGYSNNAEVGGPAFE</sequence>
<dbReference type="CDD" id="cd00321">
    <property type="entry name" value="SO_family_Moco"/>
    <property type="match status" value="1"/>
</dbReference>
<proteinExistence type="predicted"/>
<dbReference type="Pfam" id="PF00174">
    <property type="entry name" value="Oxidored_molyb"/>
    <property type="match status" value="1"/>
</dbReference>
<feature type="domain" description="Oxidoreductase molybdopterin-binding" evidence="1">
    <location>
        <begin position="66"/>
        <end position="207"/>
    </location>
</feature>
<dbReference type="Gene3D" id="3.90.420.10">
    <property type="entry name" value="Oxidoreductase, molybdopterin-binding domain"/>
    <property type="match status" value="1"/>
</dbReference>